<keyword evidence="1" id="KW-0472">Membrane</keyword>
<sequence>MTNGDGGSGSGVKEQYVKTFIRRNIGRSFFSCFSTTGEEKVFLNIQTTNGCLQVSSITRRYPFAIDLIYVSNDTQHSVKYVYFCVVFKPLVICSFDGSAFSAPLDGWGDKEYEVVLATKKDEPAILNPPATHTQIQPIYDDFAFCNRLSSWSAFFAAVISIFAIIAVYAFFFSEKLTEVKLDMKDIKRDMLDIKRDMLDIKRDMLDIKRDMLDIKRDMLDMKSDITKIKELLSV</sequence>
<dbReference type="WBParaSite" id="MhA1_Contig387.frz3.gene21">
    <property type="protein sequence ID" value="MhA1_Contig387.frz3.gene21"/>
    <property type="gene ID" value="MhA1_Contig387.frz3.gene21"/>
</dbReference>
<evidence type="ECO:0000256" key="1">
    <source>
        <dbReference type="SAM" id="Phobius"/>
    </source>
</evidence>
<dbReference type="AlphaFoldDB" id="A0A1I8BNV6"/>
<accession>A0A1I8BNV6</accession>
<protein>
    <submittedName>
        <fullName evidence="3">MSP domain-containing protein</fullName>
    </submittedName>
</protein>
<feature type="transmembrane region" description="Helical" evidence="1">
    <location>
        <begin position="151"/>
        <end position="171"/>
    </location>
</feature>
<organism evidence="2 3">
    <name type="scientific">Meloidogyne hapla</name>
    <name type="common">Root-knot nematode worm</name>
    <dbReference type="NCBI Taxonomy" id="6305"/>
    <lineage>
        <taxon>Eukaryota</taxon>
        <taxon>Metazoa</taxon>
        <taxon>Ecdysozoa</taxon>
        <taxon>Nematoda</taxon>
        <taxon>Chromadorea</taxon>
        <taxon>Rhabditida</taxon>
        <taxon>Tylenchina</taxon>
        <taxon>Tylenchomorpha</taxon>
        <taxon>Tylenchoidea</taxon>
        <taxon>Meloidogynidae</taxon>
        <taxon>Meloidogyninae</taxon>
        <taxon>Meloidogyne</taxon>
    </lineage>
</organism>
<keyword evidence="1" id="KW-0812">Transmembrane</keyword>
<proteinExistence type="predicted"/>
<keyword evidence="2" id="KW-1185">Reference proteome</keyword>
<keyword evidence="1" id="KW-1133">Transmembrane helix</keyword>
<evidence type="ECO:0000313" key="2">
    <source>
        <dbReference type="Proteomes" id="UP000095281"/>
    </source>
</evidence>
<evidence type="ECO:0000313" key="3">
    <source>
        <dbReference type="WBParaSite" id="MhA1_Contig387.frz3.gene21"/>
    </source>
</evidence>
<reference evidence="3" key="1">
    <citation type="submission" date="2016-11" db="UniProtKB">
        <authorList>
            <consortium name="WormBaseParasite"/>
        </authorList>
    </citation>
    <scope>IDENTIFICATION</scope>
</reference>
<dbReference type="Proteomes" id="UP000095281">
    <property type="component" value="Unplaced"/>
</dbReference>
<name>A0A1I8BNV6_MELHA</name>